<dbReference type="RefSeq" id="WP_318955663.1">
    <property type="nucleotide sequence ID" value="NZ_CP137555.1"/>
</dbReference>
<reference evidence="1 2" key="1">
    <citation type="submission" date="2023-10" db="EMBL/GenBank/DDBJ databases">
        <title>Description of Microbulbifer bruguierae sp. nov., isolated from the sediments of mangrove plant Bruguiera sexangula and comparative genomic analyses of the genus Microbulbifer.</title>
        <authorList>
            <person name="Long M."/>
        </authorList>
    </citation>
    <scope>NUCLEOTIDE SEQUENCE [LARGE SCALE GENOMIC DNA]</scope>
    <source>
        <strain evidence="1 2">SPO729</strain>
    </source>
</reference>
<proteinExistence type="predicted"/>
<accession>A0AAU0N4N5</accession>
<dbReference type="EMBL" id="CP137555">
    <property type="protein sequence ID" value="WOX07234.1"/>
    <property type="molecule type" value="Genomic_DNA"/>
</dbReference>
<dbReference type="AlphaFoldDB" id="A0AAU0N4N5"/>
<protein>
    <submittedName>
        <fullName evidence="1">Uncharacterized protein</fullName>
    </submittedName>
</protein>
<keyword evidence="2" id="KW-1185">Reference proteome</keyword>
<evidence type="ECO:0000313" key="2">
    <source>
        <dbReference type="Proteomes" id="UP001302477"/>
    </source>
</evidence>
<gene>
    <name evidence="1" type="ORF">R5R33_08890</name>
</gene>
<sequence length="186" mass="20978">MNTILKIMVFILLVVGLEVYAEDKPAVKERGAASVKFRRLLLSKPRRFSGVNREDNLNDIEVREIVAATHTIYPGAIVTIDAVKNGCPCEDGESCDAQVWVVLYEPGNTQGLMLSKISDRWTVGPVQKWWLEYDRLRTEKELLWRSTSTPVGRDDKAIEDEMKALRDRFPICFSEGDAGLSSESKS</sequence>
<organism evidence="1 2">
    <name type="scientific">Microbulbifer pacificus</name>
    <dbReference type="NCBI Taxonomy" id="407164"/>
    <lineage>
        <taxon>Bacteria</taxon>
        <taxon>Pseudomonadati</taxon>
        <taxon>Pseudomonadota</taxon>
        <taxon>Gammaproteobacteria</taxon>
        <taxon>Cellvibrionales</taxon>
        <taxon>Microbulbiferaceae</taxon>
        <taxon>Microbulbifer</taxon>
    </lineage>
</organism>
<name>A0AAU0N4N5_9GAMM</name>
<dbReference type="Proteomes" id="UP001302477">
    <property type="component" value="Chromosome"/>
</dbReference>
<evidence type="ECO:0000313" key="1">
    <source>
        <dbReference type="EMBL" id="WOX07234.1"/>
    </source>
</evidence>
<dbReference type="KEGG" id="mpaf:R5R33_08890"/>